<comment type="caution">
    <text evidence="2">The sequence shown here is derived from an EMBL/GenBank/DDBJ whole genome shotgun (WGS) entry which is preliminary data.</text>
</comment>
<dbReference type="EMBL" id="CAXKWB010030173">
    <property type="protein sequence ID" value="CAL4137227.1"/>
    <property type="molecule type" value="Genomic_DNA"/>
</dbReference>
<reference evidence="2 3" key="1">
    <citation type="submission" date="2024-05" db="EMBL/GenBank/DDBJ databases">
        <authorList>
            <person name="Wallberg A."/>
        </authorList>
    </citation>
    <scope>NUCLEOTIDE SEQUENCE [LARGE SCALE GENOMIC DNA]</scope>
</reference>
<dbReference type="SUPFAM" id="SSF90250">
    <property type="entry name" value="Troponin coil-coiled subunits"/>
    <property type="match status" value="1"/>
</dbReference>
<dbReference type="GO" id="GO:0005861">
    <property type="term" value="C:troponin complex"/>
    <property type="evidence" value="ECO:0007669"/>
    <property type="project" value="InterPro"/>
</dbReference>
<feature type="coiled-coil region" evidence="1">
    <location>
        <begin position="1"/>
        <end position="41"/>
    </location>
</feature>
<dbReference type="InterPro" id="IPR038077">
    <property type="entry name" value="Troponin_sf"/>
</dbReference>
<name>A0AAV2RQF5_MEGNR</name>
<dbReference type="Proteomes" id="UP001497623">
    <property type="component" value="Unassembled WGS sequence"/>
</dbReference>
<dbReference type="InterPro" id="IPR001978">
    <property type="entry name" value="Troponin"/>
</dbReference>
<protein>
    <submittedName>
        <fullName evidence="2">Uncharacterized protein</fullName>
    </submittedName>
</protein>
<dbReference type="Gene3D" id="1.20.5.350">
    <property type="match status" value="1"/>
</dbReference>
<dbReference type="AlphaFoldDB" id="A0AAV2RQF5"/>
<proteinExistence type="predicted"/>
<organism evidence="2 3">
    <name type="scientific">Meganyctiphanes norvegica</name>
    <name type="common">Northern krill</name>
    <name type="synonym">Thysanopoda norvegica</name>
    <dbReference type="NCBI Taxonomy" id="48144"/>
    <lineage>
        <taxon>Eukaryota</taxon>
        <taxon>Metazoa</taxon>
        <taxon>Ecdysozoa</taxon>
        <taxon>Arthropoda</taxon>
        <taxon>Crustacea</taxon>
        <taxon>Multicrustacea</taxon>
        <taxon>Malacostraca</taxon>
        <taxon>Eumalacostraca</taxon>
        <taxon>Eucarida</taxon>
        <taxon>Euphausiacea</taxon>
        <taxon>Euphausiidae</taxon>
        <taxon>Meganyctiphanes</taxon>
    </lineage>
</organism>
<evidence type="ECO:0000256" key="1">
    <source>
        <dbReference type="SAM" id="Coils"/>
    </source>
</evidence>
<keyword evidence="1" id="KW-0175">Coiled coil</keyword>
<keyword evidence="3" id="KW-1185">Reference proteome</keyword>
<dbReference type="Pfam" id="PF00992">
    <property type="entry name" value="Troponin"/>
    <property type="match status" value="1"/>
</dbReference>
<accession>A0AAV2RQF5</accession>
<gene>
    <name evidence="2" type="ORF">MNOR_LOCUS27977</name>
</gene>
<sequence length="127" mass="15254">MEDTDAMKKKAEVLKEEMRKRQEEADAIKKIEAKRVEERKNAIAERIGEARTTDGLADEQLKELMNQYHERLFLIESQKYDFEQKIMRNQFEIDELYKYVFDLRGKFIKPKLKKVHHEYDDLSEVAA</sequence>
<evidence type="ECO:0000313" key="2">
    <source>
        <dbReference type="EMBL" id="CAL4137227.1"/>
    </source>
</evidence>
<evidence type="ECO:0000313" key="3">
    <source>
        <dbReference type="Proteomes" id="UP001497623"/>
    </source>
</evidence>